<accession>A0AA89TLM1</accession>
<feature type="chain" id="PRO_5041654607" description="Lipoprotein" evidence="2">
    <location>
        <begin position="30"/>
        <end position="310"/>
    </location>
</feature>
<keyword evidence="4" id="KW-1185">Reference proteome</keyword>
<name>A0AA89TLM1_STRCU</name>
<proteinExistence type="predicted"/>
<evidence type="ECO:0000313" key="4">
    <source>
        <dbReference type="Proteomes" id="UP000579531"/>
    </source>
</evidence>
<evidence type="ECO:0000256" key="2">
    <source>
        <dbReference type="SAM" id="SignalP"/>
    </source>
</evidence>
<dbReference type="PROSITE" id="PS51257">
    <property type="entry name" value="PROKAR_LIPOPROTEIN"/>
    <property type="match status" value="1"/>
</dbReference>
<dbReference type="GeneID" id="93836020"/>
<protein>
    <recommendedName>
        <fullName evidence="5">Lipoprotein</fullName>
    </recommendedName>
</protein>
<dbReference type="RefSeq" id="WP_184854525.1">
    <property type="nucleotide sequence ID" value="NZ_BAABFE010000013.1"/>
</dbReference>
<dbReference type="Proteomes" id="UP000579531">
    <property type="component" value="Unassembled WGS sequence"/>
</dbReference>
<evidence type="ECO:0000256" key="1">
    <source>
        <dbReference type="SAM" id="MobiDB-lite"/>
    </source>
</evidence>
<evidence type="ECO:0008006" key="5">
    <source>
        <dbReference type="Google" id="ProtNLM"/>
    </source>
</evidence>
<comment type="caution">
    <text evidence="3">The sequence shown here is derived from an EMBL/GenBank/DDBJ whole genome shotgun (WGS) entry which is preliminary data.</text>
</comment>
<gene>
    <name evidence="3" type="ORF">HNR72_007823</name>
</gene>
<keyword evidence="2" id="KW-0732">Signal</keyword>
<sequence>MAGGEVRRARRMAVAAAAVACLLTATACADDKPRATGSKPAAPQPLGAEERELLHDTEQTLLRQCMRQQGFRLWKVPLKPVPEQREFPYAVDDVKWAREHGYGSDLQERAEKLRTEDPNRRYFEGLPAERRAAAKAALHGRDRRGGPSVTLPGGGVARRSGDGCTAQAQTRLYGDFARWFRTKTFTDNLTGLRMARVGAEPAFRKAVKDWSSCMRGKGHAYDDPGQARHAFTAPTAGKTAAATGRARSAEVSTAVAEAECARGSGLSEVAERLHRRHGERLRAEYREQVNERLRLEHAALLRVPGLSASR</sequence>
<reference evidence="3 4" key="1">
    <citation type="submission" date="2020-08" db="EMBL/GenBank/DDBJ databases">
        <title>Sequencing the genomes of 1000 actinobacteria strains.</title>
        <authorList>
            <person name="Klenk H.-P."/>
        </authorList>
    </citation>
    <scope>NUCLEOTIDE SEQUENCE [LARGE SCALE GENOMIC DNA]</scope>
    <source>
        <strain evidence="3 4">DSM 40129</strain>
    </source>
</reference>
<feature type="region of interest" description="Disordered" evidence="1">
    <location>
        <begin position="134"/>
        <end position="162"/>
    </location>
</feature>
<organism evidence="3 4">
    <name type="scientific">Streptomyces collinus</name>
    <dbReference type="NCBI Taxonomy" id="42684"/>
    <lineage>
        <taxon>Bacteria</taxon>
        <taxon>Bacillati</taxon>
        <taxon>Actinomycetota</taxon>
        <taxon>Actinomycetes</taxon>
        <taxon>Kitasatosporales</taxon>
        <taxon>Streptomycetaceae</taxon>
        <taxon>Streptomyces</taxon>
    </lineage>
</organism>
<dbReference type="AlphaFoldDB" id="A0AA89TLM1"/>
<evidence type="ECO:0000313" key="3">
    <source>
        <dbReference type="EMBL" id="MBB5816701.1"/>
    </source>
</evidence>
<feature type="signal peptide" evidence="2">
    <location>
        <begin position="1"/>
        <end position="29"/>
    </location>
</feature>
<dbReference type="EMBL" id="JACHLX010000002">
    <property type="protein sequence ID" value="MBB5816701.1"/>
    <property type="molecule type" value="Genomic_DNA"/>
</dbReference>